<reference evidence="2 3" key="1">
    <citation type="submission" date="2017-04" db="EMBL/GenBank/DDBJ databases">
        <authorList>
            <person name="Afonso C.L."/>
            <person name="Miller P.J."/>
            <person name="Scott M.A."/>
            <person name="Spackman E."/>
            <person name="Goraichik I."/>
            <person name="Dimitrov K.M."/>
            <person name="Suarez D.L."/>
            <person name="Swayne D.E."/>
        </authorList>
    </citation>
    <scope>NUCLEOTIDE SEQUENCE [LARGE SCALE GENOMIC DNA]</scope>
    <source>
        <strain evidence="2 3">B5P</strain>
    </source>
</reference>
<dbReference type="EMBL" id="FXBL01000004">
    <property type="protein sequence ID" value="SMH34421.1"/>
    <property type="molecule type" value="Genomic_DNA"/>
</dbReference>
<accession>A0A1X7NA42</accession>
<dbReference type="Pfam" id="PF09980">
    <property type="entry name" value="DUF2214"/>
    <property type="match status" value="1"/>
</dbReference>
<feature type="transmembrane region" description="Helical" evidence="1">
    <location>
        <begin position="126"/>
        <end position="145"/>
    </location>
</feature>
<gene>
    <name evidence="2" type="ORF">SAMN02982922_1515</name>
</gene>
<dbReference type="InterPro" id="IPR018706">
    <property type="entry name" value="DUF2214_membrane"/>
</dbReference>
<keyword evidence="1" id="KW-0472">Membrane</keyword>
<sequence>MMTDFVLASLHHVLIFLLMAALAAELVMVRPGLAGALVGRISRVDGVYGALSLAVLVVGVSRLIWGAKGWEAYSGNVWFWHKMAAFLLVGLLSIAPTIRFTRWRKEAAANPNYVVPDMEVRGVRRFMHAEAAIFLLIPIFAAAMARYGY</sequence>
<keyword evidence="1" id="KW-1133">Transmembrane helix</keyword>
<evidence type="ECO:0000313" key="3">
    <source>
        <dbReference type="Proteomes" id="UP000193083"/>
    </source>
</evidence>
<name>A0A1X7NA42_9HYPH</name>
<dbReference type="Proteomes" id="UP000193083">
    <property type="component" value="Unassembled WGS sequence"/>
</dbReference>
<dbReference type="AlphaFoldDB" id="A0A1X7NA42"/>
<keyword evidence="3" id="KW-1185">Reference proteome</keyword>
<feature type="transmembrane region" description="Helical" evidence="1">
    <location>
        <begin position="77"/>
        <end position="95"/>
    </location>
</feature>
<evidence type="ECO:0000256" key="1">
    <source>
        <dbReference type="SAM" id="Phobius"/>
    </source>
</evidence>
<proteinExistence type="predicted"/>
<feature type="transmembrane region" description="Helical" evidence="1">
    <location>
        <begin position="47"/>
        <end position="65"/>
    </location>
</feature>
<evidence type="ECO:0000313" key="2">
    <source>
        <dbReference type="EMBL" id="SMH34421.1"/>
    </source>
</evidence>
<keyword evidence="1" id="KW-0812">Transmembrane</keyword>
<organism evidence="2 3">
    <name type="scientific">Mesorhizobium australicum</name>
    <dbReference type="NCBI Taxonomy" id="536018"/>
    <lineage>
        <taxon>Bacteria</taxon>
        <taxon>Pseudomonadati</taxon>
        <taxon>Pseudomonadota</taxon>
        <taxon>Alphaproteobacteria</taxon>
        <taxon>Hyphomicrobiales</taxon>
        <taxon>Phyllobacteriaceae</taxon>
        <taxon>Mesorhizobium</taxon>
    </lineage>
</organism>
<protein>
    <submittedName>
        <fullName evidence="2">Putative membrane protein</fullName>
    </submittedName>
</protein>